<keyword evidence="1" id="KW-1133">Transmembrane helix</keyword>
<comment type="caution">
    <text evidence="2">The sequence shown here is derived from an EMBL/GenBank/DDBJ whole genome shotgun (WGS) entry which is preliminary data.</text>
</comment>
<dbReference type="OrthoDB" id="7361074at2"/>
<keyword evidence="3" id="KW-1185">Reference proteome</keyword>
<protein>
    <submittedName>
        <fullName evidence="2">Uncharacterized protein</fullName>
    </submittedName>
</protein>
<accession>A0A4R4DU33</accession>
<dbReference type="AlphaFoldDB" id="A0A4R4DU33"/>
<name>A0A4R4DU33_9PROT</name>
<keyword evidence="1" id="KW-0472">Membrane</keyword>
<keyword evidence="1" id="KW-0812">Transmembrane</keyword>
<dbReference type="Proteomes" id="UP000295023">
    <property type="component" value="Unassembled WGS sequence"/>
</dbReference>
<evidence type="ECO:0000313" key="3">
    <source>
        <dbReference type="Proteomes" id="UP000295023"/>
    </source>
</evidence>
<proteinExistence type="predicted"/>
<sequence length="146" mass="15474">MIRTILLGFIAGCVAAPVFQQGTVFLLHHVGNDLPALAAALGRAAPPFSMAPTRPLGVPALLSQSFWGGGWGVVLALILARLRPPAILFATLFGALALTAVDASLLPWLRGLPLWSGQIPWRELITNGAWGFGVALLLLRPLRLEP</sequence>
<evidence type="ECO:0000256" key="1">
    <source>
        <dbReference type="SAM" id="Phobius"/>
    </source>
</evidence>
<gene>
    <name evidence="2" type="ORF">EXY23_04985</name>
</gene>
<organism evidence="2 3">
    <name type="scientific">Roseicella aquatilis</name>
    <dbReference type="NCBI Taxonomy" id="2527868"/>
    <lineage>
        <taxon>Bacteria</taxon>
        <taxon>Pseudomonadati</taxon>
        <taxon>Pseudomonadota</taxon>
        <taxon>Alphaproteobacteria</taxon>
        <taxon>Acetobacterales</taxon>
        <taxon>Roseomonadaceae</taxon>
        <taxon>Roseicella</taxon>
    </lineage>
</organism>
<evidence type="ECO:0000313" key="2">
    <source>
        <dbReference type="EMBL" id="TCZ65528.1"/>
    </source>
</evidence>
<feature type="transmembrane region" description="Helical" evidence="1">
    <location>
        <begin position="86"/>
        <end position="109"/>
    </location>
</feature>
<reference evidence="2 3" key="1">
    <citation type="submission" date="2019-03" db="EMBL/GenBank/DDBJ databases">
        <title>Paracraurococcus aquatilis NE82 genome sequence.</title>
        <authorList>
            <person name="Zhao Y."/>
            <person name="Du Z."/>
        </authorList>
    </citation>
    <scope>NUCLEOTIDE SEQUENCE [LARGE SCALE GENOMIC DNA]</scope>
    <source>
        <strain evidence="2 3">NE82</strain>
    </source>
</reference>
<feature type="transmembrane region" description="Helical" evidence="1">
    <location>
        <begin position="121"/>
        <end position="139"/>
    </location>
</feature>
<dbReference type="RefSeq" id="WP_132285168.1">
    <property type="nucleotide sequence ID" value="NZ_SKBM01000003.1"/>
</dbReference>
<feature type="transmembrane region" description="Helical" evidence="1">
    <location>
        <begin position="56"/>
        <end position="79"/>
    </location>
</feature>
<dbReference type="EMBL" id="SKBM01000003">
    <property type="protein sequence ID" value="TCZ65528.1"/>
    <property type="molecule type" value="Genomic_DNA"/>
</dbReference>